<dbReference type="AlphaFoldDB" id="A0A446B650"/>
<gene>
    <name evidence="1" type="ORF">TT172_LOCUS402</name>
</gene>
<reference evidence="1 2" key="1">
    <citation type="submission" date="2018-04" db="EMBL/GenBank/DDBJ databases">
        <authorList>
            <person name="Huttner S."/>
            <person name="Dainat J."/>
        </authorList>
    </citation>
    <scope>NUCLEOTIDE SEQUENCE [LARGE SCALE GENOMIC DNA]</scope>
</reference>
<protein>
    <submittedName>
        <fullName evidence="1">Cfc5a8f4-dac1-4dd6-82b6-ad4bda0bf72b</fullName>
    </submittedName>
</protein>
<organism evidence="1 2">
    <name type="scientific">Thermothielavioides terrestris</name>
    <dbReference type="NCBI Taxonomy" id="2587410"/>
    <lineage>
        <taxon>Eukaryota</taxon>
        <taxon>Fungi</taxon>
        <taxon>Dikarya</taxon>
        <taxon>Ascomycota</taxon>
        <taxon>Pezizomycotina</taxon>
        <taxon>Sordariomycetes</taxon>
        <taxon>Sordariomycetidae</taxon>
        <taxon>Sordariales</taxon>
        <taxon>Chaetomiaceae</taxon>
        <taxon>Thermothielavioides</taxon>
    </lineage>
</organism>
<proteinExistence type="predicted"/>
<accession>A0A446B650</accession>
<evidence type="ECO:0000313" key="1">
    <source>
        <dbReference type="EMBL" id="SPQ17983.1"/>
    </source>
</evidence>
<evidence type="ECO:0000313" key="2">
    <source>
        <dbReference type="Proteomes" id="UP000289323"/>
    </source>
</evidence>
<name>A0A446B650_9PEZI</name>
<dbReference type="EMBL" id="OUUZ01000001">
    <property type="protein sequence ID" value="SPQ17983.1"/>
    <property type="molecule type" value="Genomic_DNA"/>
</dbReference>
<dbReference type="GO" id="GO:0003676">
    <property type="term" value="F:nucleic acid binding"/>
    <property type="evidence" value="ECO:0007669"/>
    <property type="project" value="InterPro"/>
</dbReference>
<sequence length="65" mass="7692">MKEILRRDFPGLHLLKDTEANRAKVADALRAAWERVPQDLIDRLIDSMPRRLQAVRKAKGWYTKY</sequence>
<dbReference type="Proteomes" id="UP000289323">
    <property type="component" value="Unassembled WGS sequence"/>
</dbReference>
<dbReference type="InterPro" id="IPR036397">
    <property type="entry name" value="RNaseH_sf"/>
</dbReference>
<dbReference type="Gene3D" id="3.30.420.10">
    <property type="entry name" value="Ribonuclease H-like superfamily/Ribonuclease H"/>
    <property type="match status" value="1"/>
</dbReference>